<evidence type="ECO:0000313" key="13">
    <source>
        <dbReference type="Proteomes" id="UP000182284"/>
    </source>
</evidence>
<evidence type="ECO:0000256" key="4">
    <source>
        <dbReference type="ARBA" id="ARBA00022741"/>
    </source>
</evidence>
<proteinExistence type="predicted"/>
<feature type="domain" description="Sigma-54 factor interaction" evidence="11">
    <location>
        <begin position="356"/>
        <end position="586"/>
    </location>
</feature>
<comment type="function">
    <text evidence="1">Required for activation of most nif operons, which are directly involved in nitrogen fixation.</text>
</comment>
<keyword evidence="4" id="KW-0547">Nucleotide-binding</keyword>
<dbReference type="Gene3D" id="3.40.50.300">
    <property type="entry name" value="P-loop containing nucleotide triphosphate hydrolases"/>
    <property type="match status" value="1"/>
</dbReference>
<dbReference type="InterPro" id="IPR025944">
    <property type="entry name" value="Sigma_54_int_dom_CS"/>
</dbReference>
<name>A0A1G7SJ80_9RHOB</name>
<dbReference type="InterPro" id="IPR003018">
    <property type="entry name" value="GAF"/>
</dbReference>
<sequence>MTRSSYFNMQNDKAAGLICGSDYSEQHTREAWERFVSSGQNAEARPDTVREEILASWQRSRELGVNAGGQASRKIIDENGVFLRQERNAALRKAASAAFKRLEPYLKEAKTILILADDQGVIIDAIGDELILDEGQGIHLEIGGDWNEQTIGTNGIGTALTTGKPAYVHAAEHFVEGVQAWTCAGAPIRDPFTQEIIGVVDLSGPPQIFRQHNIALVLASAREIEIALAEQQKDERAMLLEAFMMSEYSRVDRGVILLDKNGHVLFRRGVDEKTLLRSKELEVGHKLLPKLLELSDREITNLLPLSLETDGVERLKLEGVYRGAALFLKNKNNATRVPATCTIKPRSNVNEGEIQIIGSSPKMVDAIELAERVAQANVSVLIHGETGVGKELFARLIHSRLPREKAPYVPVNCAAISGELIGAELFGYEDGAFTGAVRGGRAGKFELADGGVLCLDEIGDMPIELQPYLLRALEQRAIYRVGGSQRRPVDVRLVAMTNRDLRQEIEKGNFRRDLFYRVGVVTIEVPPLRDRANDVLELVAHFSQSYARETGRPAMTFSDEVIKRFMAYQWPGNVRELRNVVQRVYLIKTDDLVRLRDLPPELQDDFASCEEDPLPNILKGHSGDLESIEASAIRQTMISENGNLTRVAAVLGISRPTLYRKMKQYHIRKASSSVS</sequence>
<dbReference type="InterPro" id="IPR002078">
    <property type="entry name" value="Sigma_54_int"/>
</dbReference>
<dbReference type="CDD" id="cd00009">
    <property type="entry name" value="AAA"/>
    <property type="match status" value="1"/>
</dbReference>
<dbReference type="Proteomes" id="UP000182284">
    <property type="component" value="Unassembled WGS sequence"/>
</dbReference>
<dbReference type="OrthoDB" id="9805953at2"/>
<dbReference type="GO" id="GO:0005524">
    <property type="term" value="F:ATP binding"/>
    <property type="evidence" value="ECO:0007669"/>
    <property type="project" value="UniProtKB-KW"/>
</dbReference>
<dbReference type="Gene3D" id="1.10.10.60">
    <property type="entry name" value="Homeodomain-like"/>
    <property type="match status" value="1"/>
</dbReference>
<dbReference type="Pfam" id="PF00158">
    <property type="entry name" value="Sigma54_activat"/>
    <property type="match status" value="1"/>
</dbReference>
<dbReference type="Gene3D" id="1.10.8.60">
    <property type="match status" value="1"/>
</dbReference>
<dbReference type="RefSeq" id="WP_083351888.1">
    <property type="nucleotide sequence ID" value="NZ_FNBL01000014.1"/>
</dbReference>
<dbReference type="Pfam" id="PF01590">
    <property type="entry name" value="GAF"/>
    <property type="match status" value="1"/>
</dbReference>
<dbReference type="GO" id="GO:0006355">
    <property type="term" value="P:regulation of DNA-templated transcription"/>
    <property type="evidence" value="ECO:0007669"/>
    <property type="project" value="InterPro"/>
</dbReference>
<dbReference type="PANTHER" id="PTHR32071">
    <property type="entry name" value="TRANSCRIPTIONAL REGULATORY PROTEIN"/>
    <property type="match status" value="1"/>
</dbReference>
<keyword evidence="6" id="KW-0902">Two-component regulatory system</keyword>
<dbReference type="Gene3D" id="3.30.450.40">
    <property type="match status" value="1"/>
</dbReference>
<evidence type="ECO:0000256" key="2">
    <source>
        <dbReference type="ARBA" id="ARBA00011135"/>
    </source>
</evidence>
<dbReference type="InterPro" id="IPR003593">
    <property type="entry name" value="AAA+_ATPase"/>
</dbReference>
<dbReference type="PANTHER" id="PTHR32071:SF81">
    <property type="entry name" value="PROPIONATE CATABOLISM OPERON REGULATORY PROTEIN"/>
    <property type="match status" value="1"/>
</dbReference>
<dbReference type="PROSITE" id="PS00688">
    <property type="entry name" value="SIGMA54_INTERACT_3"/>
    <property type="match status" value="1"/>
</dbReference>
<dbReference type="AlphaFoldDB" id="A0A1G7SJ80"/>
<dbReference type="EMBL" id="FNBL01000014">
    <property type="protein sequence ID" value="SDG23117.1"/>
    <property type="molecule type" value="Genomic_DNA"/>
</dbReference>
<dbReference type="PROSITE" id="PS00675">
    <property type="entry name" value="SIGMA54_INTERACT_1"/>
    <property type="match status" value="1"/>
</dbReference>
<evidence type="ECO:0000256" key="7">
    <source>
        <dbReference type="ARBA" id="ARBA00023015"/>
    </source>
</evidence>
<evidence type="ECO:0000256" key="5">
    <source>
        <dbReference type="ARBA" id="ARBA00022840"/>
    </source>
</evidence>
<evidence type="ECO:0000313" key="12">
    <source>
        <dbReference type="EMBL" id="SDG23117.1"/>
    </source>
</evidence>
<dbReference type="FunFam" id="3.40.50.300:FF:000006">
    <property type="entry name" value="DNA-binding transcriptional regulator NtrC"/>
    <property type="match status" value="1"/>
</dbReference>
<keyword evidence="10" id="KW-0804">Transcription</keyword>
<reference evidence="12 13" key="1">
    <citation type="submission" date="2016-10" db="EMBL/GenBank/DDBJ databases">
        <authorList>
            <person name="de Groot N.N."/>
        </authorList>
    </citation>
    <scope>NUCLEOTIDE SEQUENCE [LARGE SCALE GENOMIC DNA]</scope>
    <source>
        <strain evidence="12 13">DSM 27375</strain>
    </source>
</reference>
<keyword evidence="5" id="KW-0067">ATP-binding</keyword>
<evidence type="ECO:0000256" key="3">
    <source>
        <dbReference type="ARBA" id="ARBA00015308"/>
    </source>
</evidence>
<dbReference type="InterPro" id="IPR027417">
    <property type="entry name" value="P-loop_NTPase"/>
</dbReference>
<keyword evidence="7" id="KW-0805">Transcription regulation</keyword>
<accession>A0A1G7SJ80</accession>
<evidence type="ECO:0000259" key="11">
    <source>
        <dbReference type="PROSITE" id="PS50045"/>
    </source>
</evidence>
<organism evidence="12 13">
    <name type="scientific">Celeribacter baekdonensis</name>
    <dbReference type="NCBI Taxonomy" id="875171"/>
    <lineage>
        <taxon>Bacteria</taxon>
        <taxon>Pseudomonadati</taxon>
        <taxon>Pseudomonadota</taxon>
        <taxon>Alphaproteobacteria</taxon>
        <taxon>Rhodobacterales</taxon>
        <taxon>Roseobacteraceae</taxon>
        <taxon>Celeribacter</taxon>
    </lineage>
</organism>
<dbReference type="PROSITE" id="PS50045">
    <property type="entry name" value="SIGMA54_INTERACT_4"/>
    <property type="match status" value="1"/>
</dbReference>
<protein>
    <recommendedName>
        <fullName evidence="3">Nif-specific regulatory protein</fullName>
    </recommendedName>
</protein>
<dbReference type="InterPro" id="IPR002197">
    <property type="entry name" value="HTH_Fis"/>
</dbReference>
<evidence type="ECO:0000256" key="6">
    <source>
        <dbReference type="ARBA" id="ARBA00023012"/>
    </source>
</evidence>
<dbReference type="InterPro" id="IPR009057">
    <property type="entry name" value="Homeodomain-like_sf"/>
</dbReference>
<dbReference type="InterPro" id="IPR058031">
    <property type="entry name" value="AAA_lid_NorR"/>
</dbReference>
<dbReference type="InterPro" id="IPR025662">
    <property type="entry name" value="Sigma_54_int_dom_ATP-bd_1"/>
</dbReference>
<keyword evidence="8" id="KW-0238">DNA-binding</keyword>
<dbReference type="Pfam" id="PF02954">
    <property type="entry name" value="HTH_8"/>
    <property type="match status" value="1"/>
</dbReference>
<comment type="subunit">
    <text evidence="2">Interacts with sigma-54.</text>
</comment>
<dbReference type="GO" id="GO:0043565">
    <property type="term" value="F:sequence-specific DNA binding"/>
    <property type="evidence" value="ECO:0007669"/>
    <property type="project" value="InterPro"/>
</dbReference>
<dbReference type="GO" id="GO:0000160">
    <property type="term" value="P:phosphorelay signal transduction system"/>
    <property type="evidence" value="ECO:0007669"/>
    <property type="project" value="UniProtKB-KW"/>
</dbReference>
<gene>
    <name evidence="12" type="ORF">SAMN04488117_11465</name>
</gene>
<evidence type="ECO:0000256" key="10">
    <source>
        <dbReference type="ARBA" id="ARBA00023163"/>
    </source>
</evidence>
<dbReference type="PRINTS" id="PR01590">
    <property type="entry name" value="HTHFIS"/>
</dbReference>
<evidence type="ECO:0000256" key="8">
    <source>
        <dbReference type="ARBA" id="ARBA00023125"/>
    </source>
</evidence>
<dbReference type="Pfam" id="PF25601">
    <property type="entry name" value="AAA_lid_14"/>
    <property type="match status" value="1"/>
</dbReference>
<dbReference type="InterPro" id="IPR029016">
    <property type="entry name" value="GAF-like_dom_sf"/>
</dbReference>
<evidence type="ECO:0000256" key="1">
    <source>
        <dbReference type="ARBA" id="ARBA00002167"/>
    </source>
</evidence>
<dbReference type="SUPFAM" id="SSF46689">
    <property type="entry name" value="Homeodomain-like"/>
    <property type="match status" value="1"/>
</dbReference>
<dbReference type="SMART" id="SM00382">
    <property type="entry name" value="AAA"/>
    <property type="match status" value="1"/>
</dbReference>
<evidence type="ECO:0000256" key="9">
    <source>
        <dbReference type="ARBA" id="ARBA00023159"/>
    </source>
</evidence>
<keyword evidence="9" id="KW-0010">Activator</keyword>
<dbReference type="SUPFAM" id="SSF52540">
    <property type="entry name" value="P-loop containing nucleoside triphosphate hydrolases"/>
    <property type="match status" value="1"/>
</dbReference>